<sequence>MQYLITEELANGLIGYLVRQPFLEVEPFVTALRQLEKHEPVEPTSQTDEPAV</sequence>
<evidence type="ECO:0000313" key="1">
    <source>
        <dbReference type="EMBL" id="CAB4132634.1"/>
    </source>
</evidence>
<protein>
    <submittedName>
        <fullName evidence="1">Uncharacterized protein</fullName>
    </submittedName>
</protein>
<gene>
    <name evidence="1" type="ORF">UFOVP253_44</name>
</gene>
<name>A0A6J5LDK5_9CAUD</name>
<accession>A0A6J5LDK5</accession>
<organism evidence="1">
    <name type="scientific">uncultured Caudovirales phage</name>
    <dbReference type="NCBI Taxonomy" id="2100421"/>
    <lineage>
        <taxon>Viruses</taxon>
        <taxon>Duplodnaviria</taxon>
        <taxon>Heunggongvirae</taxon>
        <taxon>Uroviricota</taxon>
        <taxon>Caudoviricetes</taxon>
        <taxon>Peduoviridae</taxon>
        <taxon>Maltschvirus</taxon>
        <taxon>Maltschvirus maltsch</taxon>
    </lineage>
</organism>
<reference evidence="1" key="1">
    <citation type="submission" date="2020-04" db="EMBL/GenBank/DDBJ databases">
        <authorList>
            <person name="Chiriac C."/>
            <person name="Salcher M."/>
            <person name="Ghai R."/>
            <person name="Kavagutti S V."/>
        </authorList>
    </citation>
    <scope>NUCLEOTIDE SEQUENCE</scope>
</reference>
<dbReference type="EMBL" id="LR796266">
    <property type="protein sequence ID" value="CAB4132634.1"/>
    <property type="molecule type" value="Genomic_DNA"/>
</dbReference>
<proteinExistence type="predicted"/>